<dbReference type="Proteomes" id="UP000245609">
    <property type="component" value="Unassembled WGS sequence"/>
</dbReference>
<dbReference type="AlphaFoldDB" id="A0A2T9XXF5"/>
<gene>
    <name evidence="1" type="ORF">BB560_007269</name>
</gene>
<organism evidence="1 2">
    <name type="scientific">Smittium megazygosporum</name>
    <dbReference type="NCBI Taxonomy" id="133381"/>
    <lineage>
        <taxon>Eukaryota</taxon>
        <taxon>Fungi</taxon>
        <taxon>Fungi incertae sedis</taxon>
        <taxon>Zoopagomycota</taxon>
        <taxon>Kickxellomycotina</taxon>
        <taxon>Harpellomycetes</taxon>
        <taxon>Harpellales</taxon>
        <taxon>Legeriomycetaceae</taxon>
        <taxon>Smittium</taxon>
    </lineage>
</organism>
<name>A0A2T9XXF5_9FUNG</name>
<keyword evidence="2" id="KW-1185">Reference proteome</keyword>
<reference evidence="1 2" key="1">
    <citation type="journal article" date="2018" name="MBio">
        <title>Comparative Genomics Reveals the Core Gene Toolbox for the Fungus-Insect Symbiosis.</title>
        <authorList>
            <person name="Wang Y."/>
            <person name="Stata M."/>
            <person name="Wang W."/>
            <person name="Stajich J.E."/>
            <person name="White M.M."/>
            <person name="Moncalvo J.M."/>
        </authorList>
    </citation>
    <scope>NUCLEOTIDE SEQUENCE [LARGE SCALE GENOMIC DNA]</scope>
    <source>
        <strain evidence="1 2">SC-DP-2</strain>
    </source>
</reference>
<accession>A0A2T9XXF5</accession>
<sequence>KSLRQEMSQRGINSYLVFVHYKAYYVYQLYMGANRQVGNRAKEAQRPHLLPQRYKGNGTDVFTFDLSTKLFETAALTKQCSSKTKLTMLYWHIACDAKRTIRPLMKLAQKEKVSAEYQFQARVTTLSLVYRNNKSIYSNKAARDAEALLKKIYSFVGMDELPGLEPRTKNPETRTCRNTSDIKEYIELPTIELLDTRHNLPLTGKPKADYSSINKNPLATKENHPENEFVYVLPTLTKNDYTQTYNTLKSTLKFETTGLAYEHSTSNTLKEPSKSKINYKINTSTSNSQKIKKELAVETSYDEYIYIHINCEKPSEYIKYNYDYNHDSDNSTFISTSSAERVGIID</sequence>
<evidence type="ECO:0000313" key="1">
    <source>
        <dbReference type="EMBL" id="PVU84740.1"/>
    </source>
</evidence>
<evidence type="ECO:0000313" key="2">
    <source>
        <dbReference type="Proteomes" id="UP000245609"/>
    </source>
</evidence>
<comment type="caution">
    <text evidence="1">The sequence shown here is derived from an EMBL/GenBank/DDBJ whole genome shotgun (WGS) entry which is preliminary data.</text>
</comment>
<dbReference type="EMBL" id="MBFS01003833">
    <property type="protein sequence ID" value="PVU84740.1"/>
    <property type="molecule type" value="Genomic_DNA"/>
</dbReference>
<proteinExistence type="predicted"/>
<feature type="non-terminal residue" evidence="1">
    <location>
        <position position="1"/>
    </location>
</feature>
<protein>
    <submittedName>
        <fullName evidence="1">Uncharacterized protein</fullName>
    </submittedName>
</protein>